<dbReference type="HAMAP" id="MF_00464">
    <property type="entry name" value="AdoMetDC_1"/>
    <property type="match status" value="1"/>
</dbReference>
<keyword evidence="9" id="KW-0949">S-adenosyl-L-methionine</keyword>
<feature type="active site" description="Proton donor; for catalytic activity" evidence="9">
    <location>
        <position position="94"/>
    </location>
</feature>
<comment type="subunit">
    <text evidence="9">Heterotetramer of two alpha and two beta chains arranged as a dimer of alpha/beta heterodimers.</text>
</comment>
<proteinExistence type="inferred from homology"/>
<sequence length="128" mass="14206">MLRSSSVGFAEYSFLGTHVFAEFYGVDKYLLNNENELITIMRQAVEASGATILNVISHKFDPEGMTALLLLSESHASIHTYPDRSAAFIDIFTCGNCDPETSVSELKKLMNPDGLTYRCIVRGNNEYA</sequence>
<keyword evidence="8 9" id="KW-0670">Pyruvate</keyword>
<feature type="site" description="Cleavage (non-hydrolytic); by autolysis" evidence="9">
    <location>
        <begin position="73"/>
        <end position="74"/>
    </location>
</feature>
<keyword evidence="4 9" id="KW-0620">Polyamine biosynthesis</keyword>
<reference evidence="10" key="1">
    <citation type="submission" date="2023-01" db="EMBL/GenBank/DDBJ databases">
        <title>Genome sequencing of Photorhabdus bodei 09-20.</title>
        <authorList>
            <person name="Kalindamar S."/>
            <person name="Kumru S."/>
        </authorList>
    </citation>
    <scope>NUCLEOTIDE SEQUENCE</scope>
    <source>
        <strain evidence="10">09-20</strain>
    </source>
</reference>
<dbReference type="PANTHER" id="PTHR33866:SF2">
    <property type="entry name" value="S-ADENOSYLMETHIONINE DECARBOXYLASE PROENZYME"/>
    <property type="match status" value="1"/>
</dbReference>
<dbReference type="GO" id="GO:0005829">
    <property type="term" value="C:cytosol"/>
    <property type="evidence" value="ECO:0007669"/>
    <property type="project" value="TreeGrafter"/>
</dbReference>
<dbReference type="RefSeq" id="WP_228900362.1">
    <property type="nucleotide sequence ID" value="NZ_CAWQNU010000079.1"/>
</dbReference>
<feature type="active site" description="Proton acceptor; for processing activity" evidence="9">
    <location>
        <position position="79"/>
    </location>
</feature>
<evidence type="ECO:0000256" key="9">
    <source>
        <dbReference type="HAMAP-Rule" id="MF_00464"/>
    </source>
</evidence>
<comment type="cofactor">
    <cofactor evidence="9">
        <name>pyruvate</name>
        <dbReference type="ChEBI" id="CHEBI:15361"/>
    </cofactor>
    <text evidence="9">Binds 1 pyruvoyl group covalently per subunit.</text>
</comment>
<evidence type="ECO:0000256" key="7">
    <source>
        <dbReference type="ARBA" id="ARBA00023270"/>
    </source>
</evidence>
<keyword evidence="5 9" id="KW-0865">Zymogen</keyword>
<dbReference type="NCBIfam" id="TIGR03330">
    <property type="entry name" value="SAM_DCase_Bsu"/>
    <property type="match status" value="1"/>
</dbReference>
<comment type="similarity">
    <text evidence="9">Belongs to the prokaryotic AdoMetDC family. Type 1 subfamily.</text>
</comment>
<keyword evidence="7 9" id="KW-0704">Schiff base</keyword>
<evidence type="ECO:0000256" key="6">
    <source>
        <dbReference type="ARBA" id="ARBA00023239"/>
    </source>
</evidence>
<dbReference type="InterPro" id="IPR003826">
    <property type="entry name" value="AdoMetDC_fam_prok"/>
</dbReference>
<name>A0AAW6BHP9_9GAMM</name>
<comment type="caution">
    <text evidence="10">The sequence shown here is derived from an EMBL/GenBank/DDBJ whole genome shotgun (WGS) entry which is preliminary data.</text>
</comment>
<dbReference type="SUPFAM" id="SSF56276">
    <property type="entry name" value="S-adenosylmethionine decarboxylase"/>
    <property type="match status" value="1"/>
</dbReference>
<dbReference type="EC" id="4.1.1.50" evidence="9"/>
<dbReference type="InterPro" id="IPR017716">
    <property type="entry name" value="S-AdoMet_deCOase_pro-enz"/>
</dbReference>
<comment type="catalytic activity">
    <reaction evidence="9">
        <text>S-adenosyl-L-methionine + H(+) = S-adenosyl 3-(methylsulfanyl)propylamine + CO2</text>
        <dbReference type="Rhea" id="RHEA:15981"/>
        <dbReference type="ChEBI" id="CHEBI:15378"/>
        <dbReference type="ChEBI" id="CHEBI:16526"/>
        <dbReference type="ChEBI" id="CHEBI:57443"/>
        <dbReference type="ChEBI" id="CHEBI:59789"/>
        <dbReference type="EC" id="4.1.1.50"/>
    </reaction>
</comment>
<evidence type="ECO:0000313" key="11">
    <source>
        <dbReference type="Proteomes" id="UP001212996"/>
    </source>
</evidence>
<protein>
    <recommendedName>
        <fullName evidence="9">S-adenosylmethionine decarboxylase proenzyme</fullName>
        <shortName evidence="9">AdoMetDC</shortName>
        <shortName evidence="9">SAMDC</shortName>
        <ecNumber evidence="9">4.1.1.50</ecNumber>
    </recommendedName>
    <component>
        <recommendedName>
            <fullName evidence="9">S-adenosylmethionine decarboxylase beta chain</fullName>
        </recommendedName>
    </component>
    <component>
        <recommendedName>
            <fullName evidence="9">S-adenosylmethionine decarboxylase alpha chain</fullName>
        </recommendedName>
    </component>
</protein>
<evidence type="ECO:0000256" key="5">
    <source>
        <dbReference type="ARBA" id="ARBA00023145"/>
    </source>
</evidence>
<feature type="modified residue" description="Pyruvic acid (Ser); by autocatalysis" evidence="9">
    <location>
        <position position="74"/>
    </location>
</feature>
<evidence type="ECO:0000256" key="8">
    <source>
        <dbReference type="ARBA" id="ARBA00023317"/>
    </source>
</evidence>
<gene>
    <name evidence="10" type="primary">speD</name>
    <name evidence="9" type="synonym">speH</name>
    <name evidence="10" type="ORF">PH362_09815</name>
</gene>
<dbReference type="PANTHER" id="PTHR33866">
    <property type="entry name" value="S-ADENOSYLMETHIONINE DECARBOXYLASE PROENZYME"/>
    <property type="match status" value="1"/>
</dbReference>
<evidence type="ECO:0000256" key="2">
    <source>
        <dbReference type="ARBA" id="ARBA00022813"/>
    </source>
</evidence>
<comment type="function">
    <text evidence="9">Catalyzes the decarboxylation of S-adenosylmethionine to S-adenosylmethioninamine (dcAdoMet), the propylamine donor required for the synthesis of the polyamines spermine and spermidine from the diamine putrescine.</text>
</comment>
<feature type="chain" id="PRO_5043070786" description="S-adenosylmethionine decarboxylase alpha chain" evidence="9">
    <location>
        <begin position="74"/>
        <end position="128"/>
    </location>
</feature>
<dbReference type="Gene3D" id="3.60.90.10">
    <property type="entry name" value="S-adenosylmethionine decarboxylase"/>
    <property type="match status" value="1"/>
</dbReference>
<feature type="chain" id="PRO_5043070785" description="S-adenosylmethionine decarboxylase beta chain" evidence="9">
    <location>
        <begin position="1"/>
        <end position="73"/>
    </location>
</feature>
<evidence type="ECO:0000313" key="10">
    <source>
        <dbReference type="EMBL" id="MDB6372235.1"/>
    </source>
</evidence>
<evidence type="ECO:0000256" key="1">
    <source>
        <dbReference type="ARBA" id="ARBA00022793"/>
    </source>
</evidence>
<keyword evidence="3 9" id="KW-0745">Spermidine biosynthesis</keyword>
<dbReference type="Pfam" id="PF02675">
    <property type="entry name" value="AdoMet_dc"/>
    <property type="match status" value="1"/>
</dbReference>
<dbReference type="Proteomes" id="UP001212996">
    <property type="component" value="Unassembled WGS sequence"/>
</dbReference>
<comment type="pathway">
    <text evidence="9">Amine and polyamine biosynthesis; S-adenosylmethioninamine biosynthesis; S-adenosylmethioninamine from S-adenosyl-L-methionine: step 1/1.</text>
</comment>
<keyword evidence="6 9" id="KW-0456">Lyase</keyword>
<evidence type="ECO:0000256" key="3">
    <source>
        <dbReference type="ARBA" id="ARBA00023066"/>
    </source>
</evidence>
<feature type="active site" description="Schiff-base intermediate with substrate; via pyruvic acid" evidence="9">
    <location>
        <position position="74"/>
    </location>
</feature>
<dbReference type="GO" id="GO:0004014">
    <property type="term" value="F:adenosylmethionine decarboxylase activity"/>
    <property type="evidence" value="ECO:0007669"/>
    <property type="project" value="UniProtKB-UniRule"/>
</dbReference>
<dbReference type="GO" id="GO:0008295">
    <property type="term" value="P:spermidine biosynthetic process"/>
    <property type="evidence" value="ECO:0007669"/>
    <property type="project" value="UniProtKB-UniRule"/>
</dbReference>
<accession>A0AAW6BHP9</accession>
<evidence type="ECO:0000256" key="4">
    <source>
        <dbReference type="ARBA" id="ARBA00023115"/>
    </source>
</evidence>
<comment type="PTM">
    <text evidence="9">Is synthesized initially as an inactive proenzyme. Formation of the active enzyme involves a self-maturation process in which the active site pyruvoyl group is generated from an internal serine residue via an autocatalytic post-translational modification. Two non-identical subunits are generated from the proenzyme in this reaction, and the pyruvate is formed at the N-terminus of the alpha chain, which is derived from the carboxyl end of the proenzyme. The post-translation cleavage follows an unusual pathway, termed non-hydrolytic serinolysis, in which the side chain hydroxyl group of the serine supplies its oxygen atom to form the C-terminus of the beta chain, while the remainder of the serine residue undergoes an oxidative deamination to produce ammonia and the pyruvoyl group blocking the N-terminus of the alpha chain.</text>
</comment>
<keyword evidence="2 9" id="KW-0068">Autocatalytic cleavage</keyword>
<keyword evidence="1 9" id="KW-0210">Decarboxylase</keyword>
<organism evidence="10 11">
    <name type="scientific">Photorhabdus bodei</name>
    <dbReference type="NCBI Taxonomy" id="2029681"/>
    <lineage>
        <taxon>Bacteria</taxon>
        <taxon>Pseudomonadati</taxon>
        <taxon>Pseudomonadota</taxon>
        <taxon>Gammaproteobacteria</taxon>
        <taxon>Enterobacterales</taxon>
        <taxon>Morganellaceae</taxon>
        <taxon>Photorhabdus</taxon>
    </lineage>
</organism>
<dbReference type="EMBL" id="JAQMFO010000011">
    <property type="protein sequence ID" value="MDB6372235.1"/>
    <property type="molecule type" value="Genomic_DNA"/>
</dbReference>
<dbReference type="AlphaFoldDB" id="A0AAW6BHP9"/>
<dbReference type="InterPro" id="IPR016067">
    <property type="entry name" value="S-AdoMet_deCO2ase_core"/>
</dbReference>